<organism evidence="2 3">
    <name type="scientific">Miscanthus lutarioriparius</name>
    <dbReference type="NCBI Taxonomy" id="422564"/>
    <lineage>
        <taxon>Eukaryota</taxon>
        <taxon>Viridiplantae</taxon>
        <taxon>Streptophyta</taxon>
        <taxon>Embryophyta</taxon>
        <taxon>Tracheophyta</taxon>
        <taxon>Spermatophyta</taxon>
        <taxon>Magnoliopsida</taxon>
        <taxon>Liliopsida</taxon>
        <taxon>Poales</taxon>
        <taxon>Poaceae</taxon>
        <taxon>PACMAD clade</taxon>
        <taxon>Panicoideae</taxon>
        <taxon>Andropogonodae</taxon>
        <taxon>Andropogoneae</taxon>
        <taxon>Saccharinae</taxon>
        <taxon>Miscanthus</taxon>
    </lineage>
</organism>
<protein>
    <recommendedName>
        <fullName evidence="1">DUF8040 domain-containing protein</fullName>
    </recommendedName>
</protein>
<dbReference type="OrthoDB" id="667091at2759"/>
<dbReference type="AlphaFoldDB" id="A0A811R0V1"/>
<feature type="domain" description="DUF8040" evidence="1">
    <location>
        <begin position="43"/>
        <end position="137"/>
    </location>
</feature>
<dbReference type="InterPro" id="IPR058353">
    <property type="entry name" value="DUF8040"/>
</dbReference>
<dbReference type="Proteomes" id="UP000604825">
    <property type="component" value="Unassembled WGS sequence"/>
</dbReference>
<keyword evidence="3" id="KW-1185">Reference proteome</keyword>
<gene>
    <name evidence="2" type="ORF">NCGR_LOCUS45746</name>
</gene>
<evidence type="ECO:0000259" key="1">
    <source>
        <dbReference type="Pfam" id="PF26138"/>
    </source>
</evidence>
<evidence type="ECO:0000313" key="3">
    <source>
        <dbReference type="Proteomes" id="UP000604825"/>
    </source>
</evidence>
<accession>A0A811R0V1</accession>
<dbReference type="EMBL" id="CAJGYO010000012">
    <property type="protein sequence ID" value="CAD6262398.1"/>
    <property type="molecule type" value="Genomic_DNA"/>
</dbReference>
<proteinExistence type="predicted"/>
<evidence type="ECO:0000313" key="2">
    <source>
        <dbReference type="EMBL" id="CAD6262398.1"/>
    </source>
</evidence>
<reference evidence="2" key="1">
    <citation type="submission" date="2020-10" db="EMBL/GenBank/DDBJ databases">
        <authorList>
            <person name="Han B."/>
            <person name="Lu T."/>
            <person name="Zhao Q."/>
            <person name="Huang X."/>
            <person name="Zhao Y."/>
        </authorList>
    </citation>
    <scope>NUCLEOTIDE SEQUENCE</scope>
</reference>
<comment type="caution">
    <text evidence="2">The sequence shown here is derived from an EMBL/GenBank/DDBJ whole genome shotgun (WGS) entry which is preliminary data.</text>
</comment>
<dbReference type="Pfam" id="PF26138">
    <property type="entry name" value="DUF8040"/>
    <property type="match status" value="1"/>
</dbReference>
<sequence>MASWEELARNFLLEEEEEDEELFFVLLPAVMPFLDEEKTPEHTSSLPGAKKVKEIIEGHENWCKEEFRMEAEIFRTIANFLRAENLLRDTRGMKIEEQLGLFMFMLSHNVSTERLKKEFQHSGATVHRKIYDVFNIIPTLTQKFIRLPNPSHTHMKITCDPRFMPFFQWYQ</sequence>
<name>A0A811R0V1_9POAL</name>